<dbReference type="GO" id="GO:0004674">
    <property type="term" value="F:protein serine/threonine kinase activity"/>
    <property type="evidence" value="ECO:0007669"/>
    <property type="project" value="UniProtKB-KW"/>
</dbReference>
<evidence type="ECO:0000256" key="11">
    <source>
        <dbReference type="ARBA" id="ARBA00022777"/>
    </source>
</evidence>
<evidence type="ECO:0000256" key="14">
    <source>
        <dbReference type="ARBA" id="ARBA00023136"/>
    </source>
</evidence>
<sequence length="901" mass="98744">MLHQNTGLLQSPNHRAMKRRTAFPMAAIISLLSSLFILTSAAETEPDLLLTFKSSIQDPMNSLSTWAHSTSMPNTSLTNPCNWVGITCTQTSPPSVISLNLQGLNLSGDISPSICKLPNLSHLNLANNLLNQSIPLHLSQCTALQTLNLSCNLIWGTLPDQISQLGSLKVLDLSSNYLEGKIPQSLSSLSSLQVLNLGKNRFSGEVPSSVVGNLSELLFLDLSENTFLMSEIPQEIGQLQKLQQLLLQRSGFYGGIPDSFVGLHGLVVLDLSKNNLTGSFPLGFGSGLSKLVSLDVSLNSLSGFFPTDVCHGKGLINLSLHTNFFSGLIPDSFQDCLNLERFQVHNNGFDGNFPNGLWSLPKLKLIRAENNRFSGEIPISISMASQLEQVEIDNNSFTGRIPQELGVISSMYRFSASLNGFYGNLPDNFCDSPVMSIINLSHNSLSGQIPELKKCRKLVSLALADNSFSGQIPASLAELPVLTYIDLSNNNLSGEIPIGLQNLKLALFNVSFNKLSGRVPFSLISGLPASFLQGNPDLCGPGLPNSCAEERPKRRSSDQPAVLVCLLILISFAAGMMILVAGFFVMHRSIRKKSHQGCYNSMFFYPLRITEKDLEMGMDEENAVGSGAFGRVHVINLPSGEFIAIKKLVNTGSLSSKALKADVKTLAKVRHRNIVKLLGFCYSDDSILLIYECLQMGSLRDVMRRSNILLEWNIRLQIAIGTAQGLAYLHKDCVPHLLHKNIKSRNILLDKDFEPKIADFGLDRIVGESVYQSVMASESGSSVYMAPEHGCIKKATEQKDVYSFGVVLLELVTGRQAEQPESDSVDVVKWVRRKINMTNGAFQVLDPKVSSSYHQYMLRALDIALNCISVMPEKRPTMFEVVRSLQSLDSKSQPTPSWLSG</sequence>
<dbReference type="GO" id="GO:0005524">
    <property type="term" value="F:ATP binding"/>
    <property type="evidence" value="ECO:0007669"/>
    <property type="project" value="UniProtKB-UniRule"/>
</dbReference>
<comment type="subcellular location">
    <subcellularLocation>
        <location evidence="1">Cell membrane</location>
    </subcellularLocation>
    <subcellularLocation>
        <location evidence="2">Membrane</location>
        <topology evidence="2">Single-pass type I membrane protein</topology>
    </subcellularLocation>
</comment>
<keyword evidence="9" id="KW-0677">Repeat</keyword>
<evidence type="ECO:0000256" key="8">
    <source>
        <dbReference type="ARBA" id="ARBA00022729"/>
    </source>
</evidence>
<evidence type="ECO:0000256" key="9">
    <source>
        <dbReference type="ARBA" id="ARBA00022737"/>
    </source>
</evidence>
<evidence type="ECO:0000256" key="13">
    <source>
        <dbReference type="ARBA" id="ARBA00022989"/>
    </source>
</evidence>
<dbReference type="PANTHER" id="PTHR48053:SF159">
    <property type="entry name" value="PROTEIN KINASE DOMAIN-CONTAINING PROTEIN"/>
    <property type="match status" value="1"/>
</dbReference>
<evidence type="ECO:0000256" key="10">
    <source>
        <dbReference type="ARBA" id="ARBA00022741"/>
    </source>
</evidence>
<dbReference type="EC" id="2.7.11.1" evidence="3"/>
<dbReference type="FunFam" id="3.80.10.10:FF:000516">
    <property type="entry name" value="Leucine-rich repeat family protein"/>
    <property type="match status" value="1"/>
</dbReference>
<evidence type="ECO:0000313" key="22">
    <source>
        <dbReference type="EMBL" id="RWR82833.1"/>
    </source>
</evidence>
<comment type="catalytic activity">
    <reaction evidence="18">
        <text>L-seryl-[protein] + ATP = O-phospho-L-seryl-[protein] + ADP + H(+)</text>
        <dbReference type="Rhea" id="RHEA:17989"/>
        <dbReference type="Rhea" id="RHEA-COMP:9863"/>
        <dbReference type="Rhea" id="RHEA-COMP:11604"/>
        <dbReference type="ChEBI" id="CHEBI:15378"/>
        <dbReference type="ChEBI" id="CHEBI:29999"/>
        <dbReference type="ChEBI" id="CHEBI:30616"/>
        <dbReference type="ChEBI" id="CHEBI:83421"/>
        <dbReference type="ChEBI" id="CHEBI:456216"/>
        <dbReference type="EC" id="2.7.11.1"/>
    </reaction>
</comment>
<keyword evidence="13 20" id="KW-1133">Transmembrane helix</keyword>
<organism evidence="22 23">
    <name type="scientific">Cinnamomum micranthum f. kanehirae</name>
    <dbReference type="NCBI Taxonomy" id="337451"/>
    <lineage>
        <taxon>Eukaryota</taxon>
        <taxon>Viridiplantae</taxon>
        <taxon>Streptophyta</taxon>
        <taxon>Embryophyta</taxon>
        <taxon>Tracheophyta</taxon>
        <taxon>Spermatophyta</taxon>
        <taxon>Magnoliopsida</taxon>
        <taxon>Magnoliidae</taxon>
        <taxon>Laurales</taxon>
        <taxon>Lauraceae</taxon>
        <taxon>Cinnamomum</taxon>
    </lineage>
</organism>
<dbReference type="STRING" id="337451.A0A443NWG1"/>
<proteinExistence type="predicted"/>
<keyword evidence="7 20" id="KW-0812">Transmembrane</keyword>
<accession>A0A443NWG1</accession>
<name>A0A443NWG1_9MAGN</name>
<evidence type="ECO:0000256" key="17">
    <source>
        <dbReference type="ARBA" id="ARBA00047899"/>
    </source>
</evidence>
<dbReference type="PROSITE" id="PS00107">
    <property type="entry name" value="PROTEIN_KINASE_ATP"/>
    <property type="match status" value="1"/>
</dbReference>
<dbReference type="InterPro" id="IPR013210">
    <property type="entry name" value="LRR_N_plant-typ"/>
</dbReference>
<dbReference type="AlphaFoldDB" id="A0A443NWG1"/>
<dbReference type="InterPro" id="IPR011009">
    <property type="entry name" value="Kinase-like_dom_sf"/>
</dbReference>
<dbReference type="InterPro" id="IPR001611">
    <property type="entry name" value="Leu-rich_rpt"/>
</dbReference>
<comment type="catalytic activity">
    <reaction evidence="17">
        <text>L-threonyl-[protein] + ATP = O-phospho-L-threonyl-[protein] + ADP + H(+)</text>
        <dbReference type="Rhea" id="RHEA:46608"/>
        <dbReference type="Rhea" id="RHEA-COMP:11060"/>
        <dbReference type="Rhea" id="RHEA-COMP:11605"/>
        <dbReference type="ChEBI" id="CHEBI:15378"/>
        <dbReference type="ChEBI" id="CHEBI:30013"/>
        <dbReference type="ChEBI" id="CHEBI:30616"/>
        <dbReference type="ChEBI" id="CHEBI:61977"/>
        <dbReference type="ChEBI" id="CHEBI:456216"/>
        <dbReference type="EC" id="2.7.11.1"/>
    </reaction>
</comment>
<dbReference type="InterPro" id="IPR017441">
    <property type="entry name" value="Protein_kinase_ATP_BS"/>
</dbReference>
<dbReference type="FunFam" id="3.80.10.10:FF:000534">
    <property type="entry name" value="Probably inactive leucine-rich repeat receptor-like protein kinase At5g06940"/>
    <property type="match status" value="1"/>
</dbReference>
<dbReference type="FunFam" id="1.10.510.10:FF:000388">
    <property type="entry name" value="Leucine-rich repeat receptor-like tyrosine-protein kinase PXC3"/>
    <property type="match status" value="1"/>
</dbReference>
<keyword evidence="16" id="KW-0325">Glycoprotein</keyword>
<dbReference type="EMBL" id="QPKB01000004">
    <property type="protein sequence ID" value="RWR82833.1"/>
    <property type="molecule type" value="Genomic_DNA"/>
</dbReference>
<evidence type="ECO:0000256" key="5">
    <source>
        <dbReference type="ARBA" id="ARBA00022614"/>
    </source>
</evidence>
<evidence type="ECO:0000256" key="12">
    <source>
        <dbReference type="ARBA" id="ARBA00022840"/>
    </source>
</evidence>
<evidence type="ECO:0000256" key="7">
    <source>
        <dbReference type="ARBA" id="ARBA00022692"/>
    </source>
</evidence>
<dbReference type="Gene3D" id="3.30.200.20">
    <property type="entry name" value="Phosphorylase Kinase, domain 1"/>
    <property type="match status" value="1"/>
</dbReference>
<dbReference type="InterPro" id="IPR000719">
    <property type="entry name" value="Prot_kinase_dom"/>
</dbReference>
<dbReference type="SUPFAM" id="SSF52058">
    <property type="entry name" value="L domain-like"/>
    <property type="match status" value="2"/>
</dbReference>
<dbReference type="Pfam" id="PF08263">
    <property type="entry name" value="LRRNT_2"/>
    <property type="match status" value="1"/>
</dbReference>
<evidence type="ECO:0000256" key="15">
    <source>
        <dbReference type="ARBA" id="ARBA00023170"/>
    </source>
</evidence>
<dbReference type="InterPro" id="IPR055414">
    <property type="entry name" value="LRR_R13L4/SHOC2-like"/>
</dbReference>
<evidence type="ECO:0000256" key="19">
    <source>
        <dbReference type="PROSITE-ProRule" id="PRU10141"/>
    </source>
</evidence>
<dbReference type="Gene3D" id="1.10.510.10">
    <property type="entry name" value="Transferase(Phosphotransferase) domain 1"/>
    <property type="match status" value="1"/>
</dbReference>
<keyword evidence="14 20" id="KW-0472">Membrane</keyword>
<dbReference type="InterPro" id="IPR001245">
    <property type="entry name" value="Ser-Thr/Tyr_kinase_cat_dom"/>
</dbReference>
<keyword evidence="4" id="KW-0723">Serine/threonine-protein kinase</keyword>
<protein>
    <recommendedName>
        <fullName evidence="3">non-specific serine/threonine protein kinase</fullName>
        <ecNumber evidence="3">2.7.11.1</ecNumber>
    </recommendedName>
</protein>
<evidence type="ECO:0000256" key="18">
    <source>
        <dbReference type="ARBA" id="ARBA00048679"/>
    </source>
</evidence>
<reference evidence="22 23" key="1">
    <citation type="journal article" date="2019" name="Nat. Plants">
        <title>Stout camphor tree genome fills gaps in understanding of flowering plant genome evolution.</title>
        <authorList>
            <person name="Chaw S.M."/>
            <person name="Liu Y.C."/>
            <person name="Wu Y.W."/>
            <person name="Wang H.Y."/>
            <person name="Lin C.I."/>
            <person name="Wu C.S."/>
            <person name="Ke H.M."/>
            <person name="Chang L.Y."/>
            <person name="Hsu C.Y."/>
            <person name="Yang H.T."/>
            <person name="Sudianto E."/>
            <person name="Hsu M.H."/>
            <person name="Wu K.P."/>
            <person name="Wang L.N."/>
            <person name="Leebens-Mack J.H."/>
            <person name="Tsai I.J."/>
        </authorList>
    </citation>
    <scope>NUCLEOTIDE SEQUENCE [LARGE SCALE GENOMIC DNA]</scope>
    <source>
        <strain evidence="23">cv. Chaw 1501</strain>
        <tissue evidence="22">Young leaves</tissue>
    </source>
</reference>
<keyword evidence="11 22" id="KW-0418">Kinase</keyword>
<dbReference type="Pfam" id="PF23598">
    <property type="entry name" value="LRR_14"/>
    <property type="match status" value="1"/>
</dbReference>
<keyword evidence="6" id="KW-0808">Transferase</keyword>
<dbReference type="InterPro" id="IPR051716">
    <property type="entry name" value="Plant_RL_S/T_kinase"/>
</dbReference>
<evidence type="ECO:0000259" key="21">
    <source>
        <dbReference type="PROSITE" id="PS50011"/>
    </source>
</evidence>
<dbReference type="Proteomes" id="UP000283530">
    <property type="component" value="Unassembled WGS sequence"/>
</dbReference>
<feature type="binding site" evidence="19">
    <location>
        <position position="647"/>
    </location>
    <ligand>
        <name>ATP</name>
        <dbReference type="ChEBI" id="CHEBI:30616"/>
    </ligand>
</feature>
<dbReference type="FunFam" id="3.30.200.20:FF:000652">
    <property type="entry name" value="probably inactive leucine-rich repeat receptor-like protein kinase At5g06940"/>
    <property type="match status" value="1"/>
</dbReference>
<evidence type="ECO:0000256" key="3">
    <source>
        <dbReference type="ARBA" id="ARBA00012513"/>
    </source>
</evidence>
<evidence type="ECO:0000313" key="23">
    <source>
        <dbReference type="Proteomes" id="UP000283530"/>
    </source>
</evidence>
<dbReference type="OrthoDB" id="2015831at2759"/>
<evidence type="ECO:0000256" key="6">
    <source>
        <dbReference type="ARBA" id="ARBA00022679"/>
    </source>
</evidence>
<dbReference type="SMART" id="SM00369">
    <property type="entry name" value="LRR_TYP"/>
    <property type="match status" value="7"/>
</dbReference>
<evidence type="ECO:0000256" key="1">
    <source>
        <dbReference type="ARBA" id="ARBA00004236"/>
    </source>
</evidence>
<feature type="transmembrane region" description="Helical" evidence="20">
    <location>
        <begin position="561"/>
        <end position="586"/>
    </location>
</feature>
<dbReference type="SUPFAM" id="SSF56112">
    <property type="entry name" value="Protein kinase-like (PK-like)"/>
    <property type="match status" value="1"/>
</dbReference>
<feature type="domain" description="Protein kinase" evidence="21">
    <location>
        <begin position="618"/>
        <end position="888"/>
    </location>
</feature>
<evidence type="ECO:0000256" key="2">
    <source>
        <dbReference type="ARBA" id="ARBA00004479"/>
    </source>
</evidence>
<dbReference type="PANTHER" id="PTHR48053">
    <property type="entry name" value="LEUCINE RICH REPEAT FAMILY PROTEIN, EXPRESSED"/>
    <property type="match status" value="1"/>
</dbReference>
<evidence type="ECO:0000256" key="20">
    <source>
        <dbReference type="SAM" id="Phobius"/>
    </source>
</evidence>
<keyword evidence="10 19" id="KW-0547">Nucleotide-binding</keyword>
<dbReference type="Pfam" id="PF07714">
    <property type="entry name" value="PK_Tyr_Ser-Thr"/>
    <property type="match status" value="1"/>
</dbReference>
<keyword evidence="23" id="KW-1185">Reference proteome</keyword>
<evidence type="ECO:0000256" key="16">
    <source>
        <dbReference type="ARBA" id="ARBA00023180"/>
    </source>
</evidence>
<dbReference type="InterPro" id="IPR003591">
    <property type="entry name" value="Leu-rich_rpt_typical-subtyp"/>
</dbReference>
<evidence type="ECO:0000256" key="4">
    <source>
        <dbReference type="ARBA" id="ARBA00022527"/>
    </source>
</evidence>
<keyword evidence="15 22" id="KW-0675">Receptor</keyword>
<dbReference type="InterPro" id="IPR032675">
    <property type="entry name" value="LRR_dom_sf"/>
</dbReference>
<dbReference type="Gene3D" id="3.80.10.10">
    <property type="entry name" value="Ribonuclease Inhibitor"/>
    <property type="match status" value="3"/>
</dbReference>
<comment type="caution">
    <text evidence="22">The sequence shown here is derived from an EMBL/GenBank/DDBJ whole genome shotgun (WGS) entry which is preliminary data.</text>
</comment>
<keyword evidence="12 19" id="KW-0067">ATP-binding</keyword>
<dbReference type="PROSITE" id="PS50011">
    <property type="entry name" value="PROTEIN_KINASE_DOM"/>
    <property type="match status" value="1"/>
</dbReference>
<dbReference type="Pfam" id="PF00560">
    <property type="entry name" value="LRR_1"/>
    <property type="match status" value="2"/>
</dbReference>
<gene>
    <name evidence="22" type="ORF">CKAN_01156900</name>
</gene>
<dbReference type="GO" id="GO:0005886">
    <property type="term" value="C:plasma membrane"/>
    <property type="evidence" value="ECO:0007669"/>
    <property type="project" value="UniProtKB-SubCell"/>
</dbReference>
<keyword evidence="8" id="KW-0732">Signal</keyword>
<keyword evidence="5" id="KW-0433">Leucine-rich repeat</keyword>